<feature type="non-terminal residue" evidence="2">
    <location>
        <position position="1"/>
    </location>
</feature>
<organism evidence="2 3">
    <name type="scientific">Trifolium medium</name>
    <dbReference type="NCBI Taxonomy" id="97028"/>
    <lineage>
        <taxon>Eukaryota</taxon>
        <taxon>Viridiplantae</taxon>
        <taxon>Streptophyta</taxon>
        <taxon>Embryophyta</taxon>
        <taxon>Tracheophyta</taxon>
        <taxon>Spermatophyta</taxon>
        <taxon>Magnoliopsida</taxon>
        <taxon>eudicotyledons</taxon>
        <taxon>Gunneridae</taxon>
        <taxon>Pentapetalae</taxon>
        <taxon>rosids</taxon>
        <taxon>fabids</taxon>
        <taxon>Fabales</taxon>
        <taxon>Fabaceae</taxon>
        <taxon>Papilionoideae</taxon>
        <taxon>50 kb inversion clade</taxon>
        <taxon>NPAAA clade</taxon>
        <taxon>Hologalegina</taxon>
        <taxon>IRL clade</taxon>
        <taxon>Trifolieae</taxon>
        <taxon>Trifolium</taxon>
    </lineage>
</organism>
<dbReference type="Proteomes" id="UP000265520">
    <property type="component" value="Unassembled WGS sequence"/>
</dbReference>
<keyword evidence="3" id="KW-1185">Reference proteome</keyword>
<evidence type="ECO:0000313" key="2">
    <source>
        <dbReference type="EMBL" id="MCI75310.1"/>
    </source>
</evidence>
<sequence length="69" mass="7126">SDISSGNTSGNSQTIGNSSILAPPSSFKVANIINISACSFNDSATSFPLNSCKFSSDFGNTTVFSQQLI</sequence>
<feature type="compositionally biased region" description="Polar residues" evidence="1">
    <location>
        <begin position="1"/>
        <end position="20"/>
    </location>
</feature>
<feature type="region of interest" description="Disordered" evidence="1">
    <location>
        <begin position="1"/>
        <end position="23"/>
    </location>
</feature>
<evidence type="ECO:0000313" key="3">
    <source>
        <dbReference type="Proteomes" id="UP000265520"/>
    </source>
</evidence>
<protein>
    <submittedName>
        <fullName evidence="2">Uncharacterized protein</fullName>
    </submittedName>
</protein>
<accession>A0A392USJ7</accession>
<proteinExistence type="predicted"/>
<dbReference type="AlphaFoldDB" id="A0A392USJ7"/>
<reference evidence="2 3" key="1">
    <citation type="journal article" date="2018" name="Front. Plant Sci.">
        <title>Red Clover (Trifolium pratense) and Zigzag Clover (T. medium) - A Picture of Genomic Similarities and Differences.</title>
        <authorList>
            <person name="Dluhosova J."/>
            <person name="Istvanek J."/>
            <person name="Nedelnik J."/>
            <person name="Repkova J."/>
        </authorList>
    </citation>
    <scope>NUCLEOTIDE SEQUENCE [LARGE SCALE GENOMIC DNA]</scope>
    <source>
        <strain evidence="3">cv. 10/8</strain>
        <tissue evidence="2">Leaf</tissue>
    </source>
</reference>
<dbReference type="EMBL" id="LXQA010879689">
    <property type="protein sequence ID" value="MCI75310.1"/>
    <property type="molecule type" value="Genomic_DNA"/>
</dbReference>
<evidence type="ECO:0000256" key="1">
    <source>
        <dbReference type="SAM" id="MobiDB-lite"/>
    </source>
</evidence>
<comment type="caution">
    <text evidence="2">The sequence shown here is derived from an EMBL/GenBank/DDBJ whole genome shotgun (WGS) entry which is preliminary data.</text>
</comment>
<name>A0A392USJ7_9FABA</name>